<keyword evidence="4" id="KW-1185">Reference proteome</keyword>
<evidence type="ECO:0000313" key="3">
    <source>
        <dbReference type="EMBL" id="EFN73479.1"/>
    </source>
</evidence>
<keyword evidence="2" id="KW-0732">Signal</keyword>
<evidence type="ECO:0000313" key="4">
    <source>
        <dbReference type="Proteomes" id="UP000000311"/>
    </source>
</evidence>
<dbReference type="Proteomes" id="UP000000311">
    <property type="component" value="Unassembled WGS sequence"/>
</dbReference>
<dbReference type="OrthoDB" id="8192083at2759"/>
<name>E1ZZ64_CAMFO</name>
<protein>
    <submittedName>
        <fullName evidence="3">Uncharacterized protein</fullName>
    </submittedName>
</protein>
<proteinExistence type="predicted"/>
<feature type="region of interest" description="Disordered" evidence="1">
    <location>
        <begin position="21"/>
        <end position="45"/>
    </location>
</feature>
<dbReference type="InParanoid" id="E1ZZ64"/>
<dbReference type="EMBL" id="GL435311">
    <property type="protein sequence ID" value="EFN73479.1"/>
    <property type="molecule type" value="Genomic_DNA"/>
</dbReference>
<reference evidence="3 4" key="1">
    <citation type="journal article" date="2010" name="Science">
        <title>Genomic comparison of the ants Camponotus floridanus and Harpegnathos saltator.</title>
        <authorList>
            <person name="Bonasio R."/>
            <person name="Zhang G."/>
            <person name="Ye C."/>
            <person name="Mutti N.S."/>
            <person name="Fang X."/>
            <person name="Qin N."/>
            <person name="Donahue G."/>
            <person name="Yang P."/>
            <person name="Li Q."/>
            <person name="Li C."/>
            <person name="Zhang P."/>
            <person name="Huang Z."/>
            <person name="Berger S.L."/>
            <person name="Reinberg D."/>
            <person name="Wang J."/>
            <person name="Liebig J."/>
        </authorList>
    </citation>
    <scope>NUCLEOTIDE SEQUENCE [LARGE SCALE GENOMIC DNA]</scope>
    <source>
        <strain evidence="4">C129</strain>
    </source>
</reference>
<evidence type="ECO:0000256" key="2">
    <source>
        <dbReference type="SAM" id="SignalP"/>
    </source>
</evidence>
<feature type="compositionally biased region" description="Polar residues" evidence="1">
    <location>
        <begin position="21"/>
        <end position="40"/>
    </location>
</feature>
<evidence type="ECO:0000256" key="1">
    <source>
        <dbReference type="SAM" id="MobiDB-lite"/>
    </source>
</evidence>
<organism evidence="4">
    <name type="scientific">Camponotus floridanus</name>
    <name type="common">Florida carpenter ant</name>
    <dbReference type="NCBI Taxonomy" id="104421"/>
    <lineage>
        <taxon>Eukaryota</taxon>
        <taxon>Metazoa</taxon>
        <taxon>Ecdysozoa</taxon>
        <taxon>Arthropoda</taxon>
        <taxon>Hexapoda</taxon>
        <taxon>Insecta</taxon>
        <taxon>Pterygota</taxon>
        <taxon>Neoptera</taxon>
        <taxon>Endopterygota</taxon>
        <taxon>Hymenoptera</taxon>
        <taxon>Apocrita</taxon>
        <taxon>Aculeata</taxon>
        <taxon>Formicoidea</taxon>
        <taxon>Formicidae</taxon>
        <taxon>Formicinae</taxon>
        <taxon>Camponotus</taxon>
    </lineage>
</organism>
<dbReference type="AlphaFoldDB" id="E1ZZ64"/>
<accession>E1ZZ64</accession>
<sequence length="84" mass="9053">MRYTILALTVVLCLAFVSSNPIPESGLSWETASSENSPSWGEQKPIIGPTKGMTMAIPGPWTRLLLIGNRGLAQVVEDIIIVSK</sequence>
<feature type="chain" id="PRO_5003156276" evidence="2">
    <location>
        <begin position="20"/>
        <end position="84"/>
    </location>
</feature>
<gene>
    <name evidence="3" type="ORF">EAG_09496</name>
</gene>
<feature type="signal peptide" evidence="2">
    <location>
        <begin position="1"/>
        <end position="19"/>
    </location>
</feature>